<feature type="domain" description="Mechanosensitive ion channel MscS" evidence="7">
    <location>
        <begin position="186"/>
        <end position="252"/>
    </location>
</feature>
<gene>
    <name evidence="8" type="ORF">ALSL_2177</name>
</gene>
<evidence type="ECO:0000256" key="1">
    <source>
        <dbReference type="ARBA" id="ARBA00004370"/>
    </source>
</evidence>
<evidence type="ECO:0000256" key="2">
    <source>
        <dbReference type="ARBA" id="ARBA00022692"/>
    </source>
</evidence>
<evidence type="ECO:0000259" key="7">
    <source>
        <dbReference type="Pfam" id="PF00924"/>
    </source>
</evidence>
<comment type="subcellular location">
    <subcellularLocation>
        <location evidence="1">Membrane</location>
    </subcellularLocation>
</comment>
<dbReference type="Proteomes" id="UP000270530">
    <property type="component" value="Chromosome"/>
</dbReference>
<dbReference type="InterPro" id="IPR006685">
    <property type="entry name" value="MscS_channel_2nd"/>
</dbReference>
<evidence type="ECO:0000313" key="9">
    <source>
        <dbReference type="Proteomes" id="UP000270530"/>
    </source>
</evidence>
<feature type="compositionally biased region" description="Low complexity" evidence="5">
    <location>
        <begin position="360"/>
        <end position="369"/>
    </location>
</feature>
<keyword evidence="9" id="KW-1185">Reference proteome</keyword>
<dbReference type="GO" id="GO:0008381">
    <property type="term" value="F:mechanosensitive monoatomic ion channel activity"/>
    <property type="evidence" value="ECO:0007669"/>
    <property type="project" value="UniProtKB-ARBA"/>
</dbReference>
<reference evidence="9" key="1">
    <citation type="submission" date="2018-04" db="EMBL/GenBank/DDBJ databases">
        <authorList>
            <person name="Watanabe M."/>
            <person name="Kojima H."/>
        </authorList>
    </citation>
    <scope>NUCLEOTIDE SEQUENCE [LARGE SCALE GENOMIC DNA]</scope>
    <source>
        <strain evidence="9">Dysh456</strain>
    </source>
</reference>
<accession>A0A2Z6E6S1</accession>
<feature type="region of interest" description="Disordered" evidence="5">
    <location>
        <begin position="356"/>
        <end position="394"/>
    </location>
</feature>
<keyword evidence="4 6" id="KW-0472">Membrane</keyword>
<feature type="transmembrane region" description="Helical" evidence="6">
    <location>
        <begin position="164"/>
        <end position="183"/>
    </location>
</feature>
<dbReference type="KEGG" id="rbd:ALSL_2177"/>
<dbReference type="Pfam" id="PF00924">
    <property type="entry name" value="MS_channel_2nd"/>
    <property type="match status" value="1"/>
</dbReference>
<proteinExistence type="predicted"/>
<reference evidence="9" key="2">
    <citation type="submission" date="2018-06" db="EMBL/GenBank/DDBJ databases">
        <title>Genome sequence of Rhodanobacteraceae bacterium strain Dysh456.</title>
        <authorList>
            <person name="Fukui M."/>
        </authorList>
    </citation>
    <scope>NUCLEOTIDE SEQUENCE [LARGE SCALE GENOMIC DNA]</scope>
    <source>
        <strain evidence="9">Dysh456</strain>
    </source>
</reference>
<dbReference type="InterPro" id="IPR010920">
    <property type="entry name" value="LSM_dom_sf"/>
</dbReference>
<evidence type="ECO:0000256" key="4">
    <source>
        <dbReference type="ARBA" id="ARBA00023136"/>
    </source>
</evidence>
<dbReference type="InterPro" id="IPR023408">
    <property type="entry name" value="MscS_beta-dom_sf"/>
</dbReference>
<feature type="transmembrane region" description="Helical" evidence="6">
    <location>
        <begin position="137"/>
        <end position="158"/>
    </location>
</feature>
<feature type="transmembrane region" description="Helical" evidence="6">
    <location>
        <begin position="56"/>
        <end position="76"/>
    </location>
</feature>
<dbReference type="Gene3D" id="2.30.30.60">
    <property type="match status" value="1"/>
</dbReference>
<dbReference type="AlphaFoldDB" id="A0A2Z6E6S1"/>
<dbReference type="Gene3D" id="1.10.287.1260">
    <property type="match status" value="1"/>
</dbReference>
<evidence type="ECO:0000256" key="5">
    <source>
        <dbReference type="SAM" id="MobiDB-lite"/>
    </source>
</evidence>
<dbReference type="GO" id="GO:0016020">
    <property type="term" value="C:membrane"/>
    <property type="evidence" value="ECO:0007669"/>
    <property type="project" value="UniProtKB-SubCell"/>
</dbReference>
<evidence type="ECO:0000313" key="8">
    <source>
        <dbReference type="EMBL" id="BBD80803.1"/>
    </source>
</evidence>
<protein>
    <submittedName>
        <fullName evidence="8">Membrane protein</fullName>
    </submittedName>
</protein>
<keyword evidence="2 6" id="KW-0812">Transmembrane</keyword>
<dbReference type="PANTHER" id="PTHR30566">
    <property type="entry name" value="YNAI-RELATED MECHANOSENSITIVE ION CHANNEL"/>
    <property type="match status" value="1"/>
</dbReference>
<evidence type="ECO:0000256" key="3">
    <source>
        <dbReference type="ARBA" id="ARBA00022989"/>
    </source>
</evidence>
<dbReference type="PANTHER" id="PTHR30566:SF25">
    <property type="entry name" value="INNER MEMBRANE PROTEIN"/>
    <property type="match status" value="1"/>
</dbReference>
<feature type="transmembrane region" description="Helical" evidence="6">
    <location>
        <begin position="88"/>
        <end position="111"/>
    </location>
</feature>
<dbReference type="SUPFAM" id="SSF50182">
    <property type="entry name" value="Sm-like ribonucleoproteins"/>
    <property type="match status" value="1"/>
</dbReference>
<organism evidence="8 9">
    <name type="scientific">Aerosticca soli</name>
    <dbReference type="NCBI Taxonomy" id="2010829"/>
    <lineage>
        <taxon>Bacteria</taxon>
        <taxon>Pseudomonadati</taxon>
        <taxon>Pseudomonadota</taxon>
        <taxon>Gammaproteobacteria</taxon>
        <taxon>Lysobacterales</taxon>
        <taxon>Rhodanobacteraceae</taxon>
        <taxon>Aerosticca</taxon>
    </lineage>
</organism>
<feature type="transmembrane region" description="Helical" evidence="6">
    <location>
        <begin position="13"/>
        <end position="35"/>
    </location>
</feature>
<sequence length="394" mass="43233">MLASFEQLWDQSIWMRLGVLAVLALASAAVLRAIVRAIFARLARRSAFLADLKAKTSVPLDWLLPLLLLSFALHSLPAADLRRFELPWRLLVIVLIGLTTWLVVRCIHALVNAAVRRHPLDVVNNLQARRIATQVQVLGRVADVVVILLGAAAALMRVPGAEQLGASLLASAGIAGLAFGLAAKPVLSNLVAGLQIALTQPIRLDDVVIIEGEWGRIEEITGTYVIVRIWDERRMVVPLNWFIEHPFQNWTRTGAQLIGSVFLWLDYRVPMEPLREELNRLCKAAPEWDGRVCVLQVTDANERGVQLRALVSSADSGLNWDLRCRVREGLIAFVQANYPEALPRWRAEWEGRQVASAARSPVHPSAAAMPPSPSAEDGGPRRGRGGSGPVPSVP</sequence>
<dbReference type="RefSeq" id="WP_231700209.1">
    <property type="nucleotide sequence ID" value="NZ_AP018560.1"/>
</dbReference>
<evidence type="ECO:0000256" key="6">
    <source>
        <dbReference type="SAM" id="Phobius"/>
    </source>
</evidence>
<dbReference type="EMBL" id="AP018560">
    <property type="protein sequence ID" value="BBD80803.1"/>
    <property type="molecule type" value="Genomic_DNA"/>
</dbReference>
<name>A0A2Z6E6S1_9GAMM</name>
<keyword evidence="3 6" id="KW-1133">Transmembrane helix</keyword>